<accession>A0A2V4UGS7</accession>
<dbReference type="Proteomes" id="UP000247746">
    <property type="component" value="Unassembled WGS sequence"/>
</dbReference>
<dbReference type="AlphaFoldDB" id="A0A2V4UGS7"/>
<feature type="chain" id="PRO_5016043825" description="SpaA-like prealbumin fold domain-containing protein" evidence="1">
    <location>
        <begin position="42"/>
        <end position="658"/>
    </location>
</feature>
<keyword evidence="1" id="KW-0732">Signal</keyword>
<dbReference type="Pfam" id="PF20674">
    <property type="entry name" value="SpaA_3"/>
    <property type="match status" value="1"/>
</dbReference>
<evidence type="ECO:0000256" key="1">
    <source>
        <dbReference type="SAM" id="SignalP"/>
    </source>
</evidence>
<protein>
    <recommendedName>
        <fullName evidence="2">SpaA-like prealbumin fold domain-containing protein</fullName>
    </recommendedName>
</protein>
<evidence type="ECO:0000313" key="4">
    <source>
        <dbReference type="Proteomes" id="UP000247746"/>
    </source>
</evidence>
<sequence>MQQTQRLLDSISTYLFSKYICRMMALIAAVPMLLVSNLAFAEANPTCPSDHAVYYLGSKSTTPAPKATLSWSAAGNASTTYSFDSGLKLVLSFSDINFVRTGYPEVSSFSGVTTNALNIRHSSEKIDINHRLTATINKPVSKYGFVVQDLDANLSGKYTESVSLVTAGGAFSNYTTSGTTTNFTLSNSSKTITANQWTNCNPTSPCNFNIEWGAQSANTPFVTTHGNTYTGASTTASTGDHVVGYSDFYFCLAPPKLTVKKQLEGTRFNDSDTKRDQFNIKVAGGKLTPDTQGSTASFTTTGTGSTITNGSTVTPLELAPSTIYTISESIINGNASNYSTSYTCTNATTGSTTVMPTGTAGSFTLSNLNYGDEITCTITNSPNYVFSGTVFNDNGGITDAQADATNSTITSGVYNNSNYFNGILNAPSETGISGSTITLVDKCENPTKTYATQTLTSTNASDIGTYQFNIASSIIGTQSSVCLIETYSGSAYPVRTTIDKRSISLITNTYSYSNNNFGRVITKNSAIVLEKEQAANTCTITDLTKVTTYSKNALSSSTNGADVQPGQCIAYRITATNRANMDISNFIMQDVLQKNDASNPADTTVTSVLADPTRASGIYSDGLVKGQNGTITTIATVLTKRSIRSFYFNTQYGSTQSK</sequence>
<reference evidence="3 4" key="1">
    <citation type="submission" date="2018-06" db="EMBL/GenBank/DDBJ databases">
        <title>Genomic Encyclopedia of Type Strains, Phase III (KMG-III): the genomes of soil and plant-associated and newly described type strains.</title>
        <authorList>
            <person name="Whitman W."/>
        </authorList>
    </citation>
    <scope>NUCLEOTIDE SEQUENCE [LARGE SCALE GENOMIC DNA]</scope>
    <source>
        <strain evidence="3 4">CECT 5889</strain>
    </source>
</reference>
<dbReference type="OrthoDB" id="6660636at2"/>
<dbReference type="EMBL" id="QJSU01000004">
    <property type="protein sequence ID" value="PYE39403.1"/>
    <property type="molecule type" value="Genomic_DNA"/>
</dbReference>
<name>A0A2V4UGS7_9GAMM</name>
<dbReference type="RefSeq" id="WP_110923051.1">
    <property type="nucleotide sequence ID" value="NZ_QJSU01000004.1"/>
</dbReference>
<comment type="caution">
    <text evidence="3">The sequence shown here is derived from an EMBL/GenBank/DDBJ whole genome shotgun (WGS) entry which is preliminary data.</text>
</comment>
<keyword evidence="4" id="KW-1185">Reference proteome</keyword>
<feature type="signal peptide" evidence="1">
    <location>
        <begin position="1"/>
        <end position="41"/>
    </location>
</feature>
<evidence type="ECO:0000259" key="2">
    <source>
        <dbReference type="Pfam" id="PF20674"/>
    </source>
</evidence>
<organism evidence="3 4">
    <name type="scientific">Psychrobacter fozii</name>
    <dbReference type="NCBI Taxonomy" id="198480"/>
    <lineage>
        <taxon>Bacteria</taxon>
        <taxon>Pseudomonadati</taxon>
        <taxon>Pseudomonadota</taxon>
        <taxon>Gammaproteobacteria</taxon>
        <taxon>Moraxellales</taxon>
        <taxon>Moraxellaceae</taxon>
        <taxon>Psychrobacter</taxon>
    </lineage>
</organism>
<feature type="domain" description="SpaA-like prealbumin fold" evidence="2">
    <location>
        <begin position="256"/>
        <end position="382"/>
    </location>
</feature>
<proteinExistence type="predicted"/>
<evidence type="ECO:0000313" key="3">
    <source>
        <dbReference type="EMBL" id="PYE39403.1"/>
    </source>
</evidence>
<gene>
    <name evidence="3" type="ORF">DFP82_104215</name>
</gene>
<dbReference type="InterPro" id="IPR048834">
    <property type="entry name" value="SpaA_pre-album"/>
</dbReference>